<dbReference type="InterPro" id="IPR001849">
    <property type="entry name" value="PH_domain"/>
</dbReference>
<dbReference type="Proteomes" id="UP000324022">
    <property type="component" value="Unassembled WGS sequence"/>
</dbReference>
<feature type="region of interest" description="Disordered" evidence="1">
    <location>
        <begin position="1897"/>
        <end position="1928"/>
    </location>
</feature>
<feature type="region of interest" description="Disordered" evidence="1">
    <location>
        <begin position="808"/>
        <end position="1208"/>
    </location>
</feature>
<dbReference type="SUPFAM" id="SSF48425">
    <property type="entry name" value="Sec7 domain"/>
    <property type="match status" value="1"/>
</dbReference>
<dbReference type="Gene3D" id="2.30.29.30">
    <property type="entry name" value="Pleckstrin-homology domain (PH domain)/Phosphotyrosine-binding domain (PTB)"/>
    <property type="match status" value="1"/>
</dbReference>
<dbReference type="EMBL" id="OOIN01000002">
    <property type="protein sequence ID" value="SPO20708.1"/>
    <property type="molecule type" value="Genomic_DNA"/>
</dbReference>
<feature type="compositionally biased region" description="Polar residues" evidence="1">
    <location>
        <begin position="271"/>
        <end position="280"/>
    </location>
</feature>
<feature type="compositionally biased region" description="Low complexity" evidence="1">
    <location>
        <begin position="49"/>
        <end position="63"/>
    </location>
</feature>
<feature type="region of interest" description="Disordered" evidence="1">
    <location>
        <begin position="604"/>
        <end position="704"/>
    </location>
</feature>
<dbReference type="PANTHER" id="PTHR10663">
    <property type="entry name" value="GUANYL-NUCLEOTIDE EXCHANGE FACTOR"/>
    <property type="match status" value="1"/>
</dbReference>
<dbReference type="GO" id="GO:0032012">
    <property type="term" value="P:regulation of ARF protein signal transduction"/>
    <property type="evidence" value="ECO:0007669"/>
    <property type="project" value="InterPro"/>
</dbReference>
<feature type="compositionally biased region" description="Polar residues" evidence="1">
    <location>
        <begin position="1165"/>
        <end position="1177"/>
    </location>
</feature>
<feature type="compositionally biased region" description="Low complexity" evidence="1">
    <location>
        <begin position="812"/>
        <end position="827"/>
    </location>
</feature>
<feature type="region of interest" description="Disordered" evidence="1">
    <location>
        <begin position="1"/>
        <end position="94"/>
    </location>
</feature>
<feature type="region of interest" description="Disordered" evidence="1">
    <location>
        <begin position="215"/>
        <end position="588"/>
    </location>
</feature>
<feature type="compositionally biased region" description="Polar residues" evidence="1">
    <location>
        <begin position="647"/>
        <end position="664"/>
    </location>
</feature>
<feature type="compositionally biased region" description="Polar residues" evidence="1">
    <location>
        <begin position="449"/>
        <end position="458"/>
    </location>
</feature>
<feature type="compositionally biased region" description="Low complexity" evidence="1">
    <location>
        <begin position="1135"/>
        <end position="1152"/>
    </location>
</feature>
<dbReference type="GO" id="GO:0005085">
    <property type="term" value="F:guanyl-nucleotide exchange factor activity"/>
    <property type="evidence" value="ECO:0007669"/>
    <property type="project" value="InterPro"/>
</dbReference>
<evidence type="ECO:0008006" key="6">
    <source>
        <dbReference type="Google" id="ProtNLM"/>
    </source>
</evidence>
<evidence type="ECO:0000259" key="2">
    <source>
        <dbReference type="PROSITE" id="PS50003"/>
    </source>
</evidence>
<feature type="domain" description="SEC7" evidence="3">
    <location>
        <begin position="1175"/>
        <end position="1372"/>
    </location>
</feature>
<evidence type="ECO:0000313" key="4">
    <source>
        <dbReference type="EMBL" id="SPO20708.1"/>
    </source>
</evidence>
<evidence type="ECO:0000259" key="3">
    <source>
        <dbReference type="PROSITE" id="PS50190"/>
    </source>
</evidence>
<feature type="compositionally biased region" description="Low complexity" evidence="1">
    <location>
        <begin position="905"/>
        <end position="916"/>
    </location>
</feature>
<feature type="region of interest" description="Disordered" evidence="1">
    <location>
        <begin position="718"/>
        <end position="795"/>
    </location>
</feature>
<feature type="compositionally biased region" description="Basic and acidic residues" evidence="1">
    <location>
        <begin position="260"/>
        <end position="269"/>
    </location>
</feature>
<dbReference type="Pfam" id="PF01369">
    <property type="entry name" value="Sec7"/>
    <property type="match status" value="1"/>
</dbReference>
<feature type="compositionally biased region" description="Basic and acidic residues" evidence="1">
    <location>
        <begin position="340"/>
        <end position="354"/>
    </location>
</feature>
<dbReference type="FunFam" id="1.10.1000.11:FF:000002">
    <property type="entry name" value="Cytohesin 1"/>
    <property type="match status" value="1"/>
</dbReference>
<feature type="compositionally biased region" description="Low complexity" evidence="1">
    <location>
        <begin position="1743"/>
        <end position="1756"/>
    </location>
</feature>
<organism evidence="4 5">
    <name type="scientific">Ustilago trichophora</name>
    <dbReference type="NCBI Taxonomy" id="86804"/>
    <lineage>
        <taxon>Eukaryota</taxon>
        <taxon>Fungi</taxon>
        <taxon>Dikarya</taxon>
        <taxon>Basidiomycota</taxon>
        <taxon>Ustilaginomycotina</taxon>
        <taxon>Ustilaginomycetes</taxon>
        <taxon>Ustilaginales</taxon>
        <taxon>Ustilaginaceae</taxon>
        <taxon>Ustilago</taxon>
    </lineage>
</organism>
<feature type="compositionally biased region" description="Low complexity" evidence="1">
    <location>
        <begin position="578"/>
        <end position="588"/>
    </location>
</feature>
<keyword evidence="5" id="KW-1185">Reference proteome</keyword>
<feature type="compositionally biased region" description="Polar residues" evidence="1">
    <location>
        <begin position="1080"/>
        <end position="1098"/>
    </location>
</feature>
<feature type="compositionally biased region" description="Low complexity" evidence="1">
    <location>
        <begin position="741"/>
        <end position="750"/>
    </location>
</feature>
<feature type="region of interest" description="Disordered" evidence="1">
    <location>
        <begin position="1690"/>
        <end position="1760"/>
    </location>
</feature>
<dbReference type="InterPro" id="IPR035999">
    <property type="entry name" value="Sec7_dom_sf"/>
</dbReference>
<feature type="domain" description="PH" evidence="2">
    <location>
        <begin position="1497"/>
        <end position="1645"/>
    </location>
</feature>
<feature type="compositionally biased region" description="Basic and acidic residues" evidence="1">
    <location>
        <begin position="865"/>
        <end position="883"/>
    </location>
</feature>
<feature type="compositionally biased region" description="Basic and acidic residues" evidence="1">
    <location>
        <begin position="718"/>
        <end position="740"/>
    </location>
</feature>
<dbReference type="PANTHER" id="PTHR10663:SF405">
    <property type="entry name" value="ARF GUANINE NUCLEOTIDE EXCHANGE FACTOR SYT1"/>
    <property type="match status" value="1"/>
</dbReference>
<name>A0A5C3DQY9_9BASI</name>
<feature type="compositionally biased region" description="Low complexity" evidence="1">
    <location>
        <begin position="1984"/>
        <end position="1995"/>
    </location>
</feature>
<feature type="compositionally biased region" description="Polar residues" evidence="1">
    <location>
        <begin position="917"/>
        <end position="929"/>
    </location>
</feature>
<gene>
    <name evidence="4" type="ORF">UTRI_00184</name>
</gene>
<feature type="region of interest" description="Disordered" evidence="1">
    <location>
        <begin position="2035"/>
        <end position="2058"/>
    </location>
</feature>
<feature type="compositionally biased region" description="Acidic residues" evidence="1">
    <location>
        <begin position="523"/>
        <end position="533"/>
    </location>
</feature>
<accession>A0A5C3DQY9</accession>
<dbReference type="PROSITE" id="PS50190">
    <property type="entry name" value="SEC7"/>
    <property type="match status" value="1"/>
</dbReference>
<feature type="compositionally biased region" description="Low complexity" evidence="1">
    <location>
        <begin position="996"/>
        <end position="1009"/>
    </location>
</feature>
<dbReference type="SMART" id="SM00233">
    <property type="entry name" value="PH"/>
    <property type="match status" value="1"/>
</dbReference>
<dbReference type="InterPro" id="IPR011993">
    <property type="entry name" value="PH-like_dom_sf"/>
</dbReference>
<evidence type="ECO:0000256" key="1">
    <source>
        <dbReference type="SAM" id="MobiDB-lite"/>
    </source>
</evidence>
<feature type="compositionally biased region" description="Polar residues" evidence="1">
    <location>
        <begin position="756"/>
        <end position="771"/>
    </location>
</feature>
<dbReference type="SMART" id="SM00222">
    <property type="entry name" value="Sec7"/>
    <property type="match status" value="1"/>
</dbReference>
<evidence type="ECO:0000313" key="5">
    <source>
        <dbReference type="Proteomes" id="UP000324022"/>
    </source>
</evidence>
<feature type="region of interest" description="Disordered" evidence="1">
    <location>
        <begin position="1940"/>
        <end position="2019"/>
    </location>
</feature>
<feature type="compositionally biased region" description="Polar residues" evidence="1">
    <location>
        <begin position="412"/>
        <end position="439"/>
    </location>
</feature>
<dbReference type="Gene3D" id="1.10.1000.11">
    <property type="entry name" value="Arf Nucleotide-binding Site Opener,domain 2"/>
    <property type="match status" value="1"/>
</dbReference>
<feature type="compositionally biased region" description="Low complexity" evidence="1">
    <location>
        <begin position="930"/>
        <end position="947"/>
    </location>
</feature>
<feature type="compositionally biased region" description="Basic and acidic residues" evidence="1">
    <location>
        <begin position="686"/>
        <end position="698"/>
    </location>
</feature>
<feature type="compositionally biased region" description="Polar residues" evidence="1">
    <location>
        <begin position="1105"/>
        <end position="1129"/>
    </location>
</feature>
<feature type="compositionally biased region" description="Polar residues" evidence="1">
    <location>
        <begin position="1910"/>
        <end position="1928"/>
    </location>
</feature>
<feature type="compositionally biased region" description="Basic and acidic residues" evidence="1">
    <location>
        <begin position="612"/>
        <end position="632"/>
    </location>
</feature>
<dbReference type="InterPro" id="IPR041681">
    <property type="entry name" value="PH_9"/>
</dbReference>
<dbReference type="CDD" id="cd00171">
    <property type="entry name" value="Sec7"/>
    <property type="match status" value="1"/>
</dbReference>
<dbReference type="InterPro" id="IPR000904">
    <property type="entry name" value="Sec7_dom"/>
</dbReference>
<feature type="compositionally biased region" description="Acidic residues" evidence="1">
    <location>
        <begin position="1960"/>
        <end position="1971"/>
    </location>
</feature>
<feature type="compositionally biased region" description="Low complexity" evidence="1">
    <location>
        <begin position="1178"/>
        <end position="1197"/>
    </location>
</feature>
<feature type="compositionally biased region" description="Low complexity" evidence="1">
    <location>
        <begin position="245"/>
        <end position="259"/>
    </location>
</feature>
<dbReference type="SUPFAM" id="SSF50729">
    <property type="entry name" value="PH domain-like"/>
    <property type="match status" value="1"/>
</dbReference>
<sequence length="2058" mass="218878">MVSTLNATDNTGRASSSQREPQRGAEAISNFYGRYSTDHGSVPTKNIDSSLSSHAGSIRRSSSGTEFYSHAHSLNGGDETTSSADAPAQARPPRVYTSFSAAAAAASRSSLNKRSSQASLPSIAAASPSIRNSPLFSSPHGSSSAFGELTASSSGGAISGLVSPSAASKATSFDISAANQYTPGSLANTFPWLSTNPSAASRQDRGSPAVQNRGIAQIKLDSPPVSQYSKGKGFGFNPSEDHTAPKSSSKIRPTPSSSKTDMRNTKDSVTRGLSFQSSSELDLPERMRNQRKGALAPPRLSQDPIAISIEDELRPRDSAPAKNDSAFSRLGRAFRRKSKTGSDFKVDLGADARDVPPLPKTPRRVPSQALPSKPSDPFAAKALKASSGFVDPALLRPKASMDVNGKQRETPEGQQRVSTSMETFSKPLNSSSGQGSALNRTDDRLMARQDTQASSSQGDDSRDIGSIEVGSVRKASETKKALSQGDAVVKGTEQVVAASEAPSTGENATLAPKSERNHAESQQIEDEEVDPVESETQINPTDADILPPTTDLDYVPMDLDAVKPSTRSVSDSSKRPTSIESTTSSARRRSLAFLASAISMGAIAAETEEEADHPAEADSKSGENKGDEHDAHASTNDSDAIDPARPSLTSIPVTVSRTNSNASLPKQGRSAEDAAPIFTAMSRLSSADRNRLEPKSATRNDQIPSILSDFLNMDADLVAKDGRREKSKTPSRSAPDEHLVADSSADSSSVPLARSVSGTSEGRKSSFSTSPKAARATKGVYMSPPAGPSMGGFVSPFYVAPLTSVDLGLATRPSRPSGRRASASSRSVHSDDSKSVHSGPRRGSASLAVPDSTTREGQDAANVRRAKESQGDQSRESAAPEKARKVKSFGNLRASAGDQSQEAMPPTSTSRLPSSSVLANANANRSRGLSTTSSATSPTSSDADATSKGLPNPPREATLARSQSISQRLLRRPKTSGAEAGLGSDRSTLAPEDAEGVAGSRRGSGPGRASLDESGRSSKPYSSSPTQADFEMLASRDLAATPTNPREVTDRQRSNPAAESGCASTSERRDSSALGRRPSEQSTGAITPSSSRLESQGSAAALFGNPTTKPRTSSLLPSFGFNRSRTGSSAGLEGTGKSSGSFGSSSRSASGGFWREAGEPLGPSAMNSQQSDLNGANRSPRASSSSRPSFSRQLSASTGLSDAEAKQLSAKPEKKFSLSAFLPYDDEDAPEYAERIALTAPKTQIAAILASSPDAFYVDALHHFMTRFWFNGLPLDIALRKLLMDLHLPKETQQIDRVMEAFAKRYNECNGGLFASDDQPYILSFSLMMLHTDAFNKNAKNKMTKVDYLRNTGSSGVPTEILEYLYDNLTFTQFIYIEDEEAGRRRPSEASGMSLTGASMPSSLAAQGAAANNRTKIDPYYLITQGRLGELRPDLEHVIPEDTPFSYTGSLPTFDVDRLNSAFLHAPSIEIVTTKNAGEQSGASTPNAGDEEVVSLKVTKVGVVNRKDDMSDGGKKSASRKWKTSGLLLTGSQLLLFKDIIWINALQSQILDQVGHSLLCNGIPTDDTAAHEVVEGGVVISPRITYFRPDGVISLADAVAVKDHSYGKYDFVFRLLAAKGRQYLVQAQSEDDMNDWIHKINFCASFRTSNIKIRGLDLAPRVGSGSAVQDVDPLDRSDLLESRFGRPGLSRTSFSESRLDLDDSGRSTPVADDAGDLSRDGALRLSVDPMSRNSESDGPPRPRSSASHRMSPASSALQKRAKARRELMLTKIAETEVQLERAAARLADEIRLARHFAILTPFLKSTRDRIEMSALPLASRIRALRLDVAKAESRCKILRLDLAAGERVARALLPNTYLSTSAMRAANRMPSAQVATPQLLELGSLSDSQTQFEELFAPLGSGNNGSSSNYDSPSTAAALSGTVNKPASHQRNQMNLNAVSEQPADESPVMSSRRQMPDPENVDGEQAEDAGNDAAGKKTAKRPSSPSHSILSQSSGENRGRKERGVRGSAADEVPEEWDFSQVARPGTNRISLVDLPSPDELQEATGGRFHFGLRSAE</sequence>
<dbReference type="PROSITE" id="PS50003">
    <property type="entry name" value="PH_DOMAIN"/>
    <property type="match status" value="1"/>
</dbReference>
<feature type="compositionally biased region" description="Polar residues" evidence="1">
    <location>
        <begin position="1"/>
        <end position="19"/>
    </location>
</feature>
<reference evidence="4 5" key="1">
    <citation type="submission" date="2018-03" db="EMBL/GenBank/DDBJ databases">
        <authorList>
            <person name="Guldener U."/>
        </authorList>
    </citation>
    <scope>NUCLEOTIDE SEQUENCE [LARGE SCALE GENOMIC DNA]</scope>
    <source>
        <strain evidence="4 5">NBRC100155</strain>
    </source>
</reference>
<proteinExistence type="predicted"/>
<dbReference type="InterPro" id="IPR023394">
    <property type="entry name" value="Sec7_C_sf"/>
</dbReference>
<dbReference type="OrthoDB" id="430364at2759"/>
<feature type="compositionally biased region" description="Low complexity" evidence="1">
    <location>
        <begin position="1900"/>
        <end position="1909"/>
    </location>
</feature>
<dbReference type="Pfam" id="PF15410">
    <property type="entry name" value="PH_9"/>
    <property type="match status" value="1"/>
</dbReference>
<protein>
    <recommendedName>
        <fullName evidence="6">SEC7 domain-containing protein</fullName>
    </recommendedName>
</protein>
<feature type="compositionally biased region" description="Polar residues" evidence="1">
    <location>
        <begin position="1054"/>
        <end position="1065"/>
    </location>
</feature>